<comment type="function">
    <text evidence="14">Cell wall formation.</text>
</comment>
<dbReference type="InterPro" id="IPR000713">
    <property type="entry name" value="Mur_ligase_N"/>
</dbReference>
<evidence type="ECO:0000256" key="11">
    <source>
        <dbReference type="ARBA" id="ARBA00023306"/>
    </source>
</evidence>
<keyword evidence="12 14" id="KW-0961">Cell wall biogenesis/degradation</keyword>
<dbReference type="HAMAP" id="MF_00046">
    <property type="entry name" value="MurC"/>
    <property type="match status" value="1"/>
</dbReference>
<dbReference type="InterPro" id="IPR050061">
    <property type="entry name" value="MurCDEF_pg_biosynth"/>
</dbReference>
<keyword evidence="6 14" id="KW-0132">Cell division</keyword>
<comment type="subcellular location">
    <subcellularLocation>
        <location evidence="1 14">Cytoplasm</location>
    </subcellularLocation>
</comment>
<feature type="binding site" evidence="14">
    <location>
        <begin position="108"/>
        <end position="114"/>
    </location>
    <ligand>
        <name>ATP</name>
        <dbReference type="ChEBI" id="CHEBI:30616"/>
    </ligand>
</feature>
<dbReference type="Proteomes" id="UP000219412">
    <property type="component" value="Unassembled WGS sequence"/>
</dbReference>
<dbReference type="NCBIfam" id="TIGR01082">
    <property type="entry name" value="murC"/>
    <property type="match status" value="1"/>
</dbReference>
<evidence type="ECO:0000259" key="16">
    <source>
        <dbReference type="Pfam" id="PF02875"/>
    </source>
</evidence>
<keyword evidence="5 14" id="KW-0436">Ligase</keyword>
<dbReference type="EMBL" id="OBQF01000001">
    <property type="protein sequence ID" value="SOC39287.1"/>
    <property type="molecule type" value="Genomic_DNA"/>
</dbReference>
<dbReference type="Pfam" id="PF02875">
    <property type="entry name" value="Mur_ligase_C"/>
    <property type="match status" value="1"/>
</dbReference>
<keyword evidence="8 14" id="KW-0067">ATP-binding</keyword>
<gene>
    <name evidence="14" type="primary">murC</name>
    <name evidence="18" type="ORF">SAMN05878391_0810</name>
</gene>
<dbReference type="GO" id="GO:0008360">
    <property type="term" value="P:regulation of cell shape"/>
    <property type="evidence" value="ECO:0007669"/>
    <property type="project" value="UniProtKB-KW"/>
</dbReference>
<evidence type="ECO:0000256" key="9">
    <source>
        <dbReference type="ARBA" id="ARBA00022960"/>
    </source>
</evidence>
<feature type="domain" description="Mur ligase central" evidence="17">
    <location>
        <begin position="106"/>
        <end position="275"/>
    </location>
</feature>
<dbReference type="GO" id="GO:0005737">
    <property type="term" value="C:cytoplasm"/>
    <property type="evidence" value="ECO:0007669"/>
    <property type="project" value="UniProtKB-SubCell"/>
</dbReference>
<dbReference type="GO" id="GO:0005524">
    <property type="term" value="F:ATP binding"/>
    <property type="evidence" value="ECO:0007669"/>
    <property type="project" value="UniProtKB-UniRule"/>
</dbReference>
<dbReference type="Gene3D" id="3.40.50.720">
    <property type="entry name" value="NAD(P)-binding Rossmann-like Domain"/>
    <property type="match status" value="1"/>
</dbReference>
<evidence type="ECO:0000313" key="18">
    <source>
        <dbReference type="EMBL" id="SOC39287.1"/>
    </source>
</evidence>
<dbReference type="EC" id="6.3.2.8" evidence="3 14"/>
<evidence type="ECO:0000256" key="2">
    <source>
        <dbReference type="ARBA" id="ARBA00004752"/>
    </source>
</evidence>
<dbReference type="UniPathway" id="UPA00219"/>
<dbReference type="GO" id="GO:0008763">
    <property type="term" value="F:UDP-N-acetylmuramate-L-alanine ligase activity"/>
    <property type="evidence" value="ECO:0007669"/>
    <property type="project" value="UniProtKB-UniRule"/>
</dbReference>
<dbReference type="RefSeq" id="WP_097039370.1">
    <property type="nucleotide sequence ID" value="NZ_OBQF01000001.1"/>
</dbReference>
<evidence type="ECO:0000256" key="10">
    <source>
        <dbReference type="ARBA" id="ARBA00022984"/>
    </source>
</evidence>
<evidence type="ECO:0000256" key="13">
    <source>
        <dbReference type="ARBA" id="ARBA00047833"/>
    </source>
</evidence>
<dbReference type="InterPro" id="IPR013221">
    <property type="entry name" value="Mur_ligase_cen"/>
</dbReference>
<keyword evidence="10 14" id="KW-0573">Peptidoglycan synthesis</keyword>
<keyword evidence="7 14" id="KW-0547">Nucleotide-binding</keyword>
<dbReference type="Gene3D" id="3.90.190.20">
    <property type="entry name" value="Mur ligase, C-terminal domain"/>
    <property type="match status" value="1"/>
</dbReference>
<feature type="domain" description="Mur ligase N-terminal catalytic" evidence="15">
    <location>
        <begin position="3"/>
        <end position="101"/>
    </location>
</feature>
<evidence type="ECO:0000256" key="4">
    <source>
        <dbReference type="ARBA" id="ARBA00022490"/>
    </source>
</evidence>
<dbReference type="Pfam" id="PF01225">
    <property type="entry name" value="Mur_ligase"/>
    <property type="match status" value="1"/>
</dbReference>
<feature type="domain" description="Mur ligase C-terminal" evidence="16">
    <location>
        <begin position="302"/>
        <end position="418"/>
    </location>
</feature>
<evidence type="ECO:0000256" key="14">
    <source>
        <dbReference type="HAMAP-Rule" id="MF_00046"/>
    </source>
</evidence>
<dbReference type="AlphaFoldDB" id="A0A285UC57"/>
<evidence type="ECO:0000256" key="12">
    <source>
        <dbReference type="ARBA" id="ARBA00023316"/>
    </source>
</evidence>
<dbReference type="SUPFAM" id="SSF53623">
    <property type="entry name" value="MurD-like peptide ligases, catalytic domain"/>
    <property type="match status" value="1"/>
</dbReference>
<dbReference type="SUPFAM" id="SSF53244">
    <property type="entry name" value="MurD-like peptide ligases, peptide-binding domain"/>
    <property type="match status" value="1"/>
</dbReference>
<keyword evidence="4 14" id="KW-0963">Cytoplasm</keyword>
<dbReference type="PANTHER" id="PTHR43445">
    <property type="entry name" value="UDP-N-ACETYLMURAMATE--L-ALANINE LIGASE-RELATED"/>
    <property type="match status" value="1"/>
</dbReference>
<evidence type="ECO:0000256" key="3">
    <source>
        <dbReference type="ARBA" id="ARBA00012211"/>
    </source>
</evidence>
<dbReference type="InterPro" id="IPR036565">
    <property type="entry name" value="Mur-like_cat_sf"/>
</dbReference>
<keyword evidence="9 14" id="KW-0133">Cell shape</keyword>
<proteinExistence type="inferred from homology"/>
<dbReference type="Gene3D" id="3.40.1190.10">
    <property type="entry name" value="Mur-like, catalytic domain"/>
    <property type="match status" value="1"/>
</dbReference>
<comment type="pathway">
    <text evidence="2 14">Cell wall biogenesis; peptidoglycan biosynthesis.</text>
</comment>
<sequence length="432" mass="48324">MEKFHFIGIKGAGMSALAQVLHDLGHEVRGSDIDKEVFTEFQLRDKGIEILPFDADNIVEGYTYIAGNAFKDDHVEIKKAMDKGFKVVRYHKYLADFMKGFTSIAVTGAHGKTSTTGLLSHVMNGDVETTFLIGDGTGFGIKESSYFTFESCEYKRHFLSYHPDYAIITNIDFDHPDYFKDLDDVVDAFDEMASQAGKAVIAYGGDGNIGRIDVDVPLYTYGIEGDYDIVASNIKFAEGGTQFDVTIGDEYRDTFKIPMFGDHHVLNSLSVIAVCHLESLNMENIKAAFLTFGGVKRRFSETYINEMVIVDDYAHHPKEIRATLETARKKYPEREIVSVFQPHTFSRTEKFLNEFAEALNGSDKTYIVDIFGSAREAAGNLSSADLVELIPDATVLHDDDISMLNNHPEAVIIFMGAGDIQKYEKRFTELLS</sequence>
<evidence type="ECO:0000256" key="8">
    <source>
        <dbReference type="ARBA" id="ARBA00022840"/>
    </source>
</evidence>
<dbReference type="GO" id="GO:0071555">
    <property type="term" value="P:cell wall organization"/>
    <property type="evidence" value="ECO:0007669"/>
    <property type="project" value="UniProtKB-KW"/>
</dbReference>
<evidence type="ECO:0000256" key="1">
    <source>
        <dbReference type="ARBA" id="ARBA00004496"/>
    </source>
</evidence>
<evidence type="ECO:0000256" key="7">
    <source>
        <dbReference type="ARBA" id="ARBA00022741"/>
    </source>
</evidence>
<evidence type="ECO:0000256" key="6">
    <source>
        <dbReference type="ARBA" id="ARBA00022618"/>
    </source>
</evidence>
<organism evidence="18 19">
    <name type="scientific">Salinicoccus kekensis</name>
    <dbReference type="NCBI Taxonomy" id="714307"/>
    <lineage>
        <taxon>Bacteria</taxon>
        <taxon>Bacillati</taxon>
        <taxon>Bacillota</taxon>
        <taxon>Bacilli</taxon>
        <taxon>Bacillales</taxon>
        <taxon>Staphylococcaceae</taxon>
        <taxon>Salinicoccus</taxon>
    </lineage>
</organism>
<evidence type="ECO:0000313" key="19">
    <source>
        <dbReference type="Proteomes" id="UP000219412"/>
    </source>
</evidence>
<keyword evidence="11 14" id="KW-0131">Cell cycle</keyword>
<comment type="catalytic activity">
    <reaction evidence="13 14">
        <text>UDP-N-acetyl-alpha-D-muramate + L-alanine + ATP = UDP-N-acetyl-alpha-D-muramoyl-L-alanine + ADP + phosphate + H(+)</text>
        <dbReference type="Rhea" id="RHEA:23372"/>
        <dbReference type="ChEBI" id="CHEBI:15378"/>
        <dbReference type="ChEBI" id="CHEBI:30616"/>
        <dbReference type="ChEBI" id="CHEBI:43474"/>
        <dbReference type="ChEBI" id="CHEBI:57972"/>
        <dbReference type="ChEBI" id="CHEBI:70757"/>
        <dbReference type="ChEBI" id="CHEBI:83898"/>
        <dbReference type="ChEBI" id="CHEBI:456216"/>
        <dbReference type="EC" id="6.3.2.8"/>
    </reaction>
</comment>
<dbReference type="InterPro" id="IPR004101">
    <property type="entry name" value="Mur_ligase_C"/>
</dbReference>
<reference evidence="19" key="1">
    <citation type="submission" date="2017-08" db="EMBL/GenBank/DDBJ databases">
        <authorList>
            <person name="Varghese N."/>
            <person name="Submissions S."/>
        </authorList>
    </citation>
    <scope>NUCLEOTIDE SEQUENCE [LARGE SCALE GENOMIC DNA]</scope>
    <source>
        <strain evidence="19">DSM 23173</strain>
    </source>
</reference>
<dbReference type="Pfam" id="PF08245">
    <property type="entry name" value="Mur_ligase_M"/>
    <property type="match status" value="1"/>
</dbReference>
<dbReference type="PANTHER" id="PTHR43445:SF3">
    <property type="entry name" value="UDP-N-ACETYLMURAMATE--L-ALANINE LIGASE"/>
    <property type="match status" value="1"/>
</dbReference>
<comment type="similarity">
    <text evidence="14">Belongs to the MurCDEF family.</text>
</comment>
<dbReference type="SUPFAM" id="SSF51984">
    <property type="entry name" value="MurCD N-terminal domain"/>
    <property type="match status" value="1"/>
</dbReference>
<evidence type="ECO:0000256" key="5">
    <source>
        <dbReference type="ARBA" id="ARBA00022598"/>
    </source>
</evidence>
<dbReference type="InterPro" id="IPR005758">
    <property type="entry name" value="UDP-N-AcMur_Ala_ligase_MurC"/>
</dbReference>
<dbReference type="InterPro" id="IPR036615">
    <property type="entry name" value="Mur_ligase_C_dom_sf"/>
</dbReference>
<dbReference type="GO" id="GO:0009252">
    <property type="term" value="P:peptidoglycan biosynthetic process"/>
    <property type="evidence" value="ECO:0007669"/>
    <property type="project" value="UniProtKB-UniRule"/>
</dbReference>
<evidence type="ECO:0000259" key="15">
    <source>
        <dbReference type="Pfam" id="PF01225"/>
    </source>
</evidence>
<dbReference type="GO" id="GO:0051301">
    <property type="term" value="P:cell division"/>
    <property type="evidence" value="ECO:0007669"/>
    <property type="project" value="UniProtKB-KW"/>
</dbReference>
<keyword evidence="19" id="KW-1185">Reference proteome</keyword>
<protein>
    <recommendedName>
        <fullName evidence="3 14">UDP-N-acetylmuramate--L-alanine ligase</fullName>
        <ecNumber evidence="3 14">6.3.2.8</ecNumber>
    </recommendedName>
    <alternativeName>
        <fullName evidence="14">UDP-N-acetylmuramoyl-L-alanine synthetase</fullName>
    </alternativeName>
</protein>
<accession>A0A285UC57</accession>
<dbReference type="OrthoDB" id="9804126at2"/>
<name>A0A285UC57_9STAP</name>
<evidence type="ECO:0000259" key="17">
    <source>
        <dbReference type="Pfam" id="PF08245"/>
    </source>
</evidence>